<dbReference type="GO" id="GO:0032264">
    <property type="term" value="P:IMP salvage"/>
    <property type="evidence" value="ECO:0007669"/>
    <property type="project" value="TreeGrafter"/>
</dbReference>
<dbReference type="GO" id="GO:0006178">
    <property type="term" value="P:guanine salvage"/>
    <property type="evidence" value="ECO:0007669"/>
    <property type="project" value="TreeGrafter"/>
</dbReference>
<evidence type="ECO:0008006" key="2">
    <source>
        <dbReference type="Google" id="ProtNLM"/>
    </source>
</evidence>
<gene>
    <name evidence="1" type="ORF">S03H2_52671</name>
</gene>
<evidence type="ECO:0000313" key="1">
    <source>
        <dbReference type="EMBL" id="GAH67836.1"/>
    </source>
</evidence>
<dbReference type="GO" id="GO:0004422">
    <property type="term" value="F:hypoxanthine phosphoribosyltransferase activity"/>
    <property type="evidence" value="ECO:0007669"/>
    <property type="project" value="TreeGrafter"/>
</dbReference>
<dbReference type="PANTHER" id="PTHR43340">
    <property type="entry name" value="HYPOXANTHINE-GUANINE PHOSPHORIBOSYLTRANSFERASE"/>
    <property type="match status" value="1"/>
</dbReference>
<sequence>LTDKPSRRQVPVTIDYLGFTVPDKFIVGYGLDWDEKFRYLPDICFIKVED</sequence>
<dbReference type="GO" id="GO:0032263">
    <property type="term" value="P:GMP salvage"/>
    <property type="evidence" value="ECO:0007669"/>
    <property type="project" value="TreeGrafter"/>
</dbReference>
<reference evidence="1" key="1">
    <citation type="journal article" date="2014" name="Front. Microbiol.">
        <title>High frequency of phylogenetically diverse reductive dehalogenase-homologous genes in deep subseafloor sedimentary metagenomes.</title>
        <authorList>
            <person name="Kawai M."/>
            <person name="Futagami T."/>
            <person name="Toyoda A."/>
            <person name="Takaki Y."/>
            <person name="Nishi S."/>
            <person name="Hori S."/>
            <person name="Arai W."/>
            <person name="Tsubouchi T."/>
            <person name="Morono Y."/>
            <person name="Uchiyama I."/>
            <person name="Ito T."/>
            <person name="Fujiyama A."/>
            <person name="Inagaki F."/>
            <person name="Takami H."/>
        </authorList>
    </citation>
    <scope>NUCLEOTIDE SEQUENCE</scope>
    <source>
        <strain evidence="1">Expedition CK06-06</strain>
    </source>
</reference>
<protein>
    <recommendedName>
        <fullName evidence="2">Hypoxanthine phosphoribosyltransferase</fullName>
    </recommendedName>
</protein>
<dbReference type="GO" id="GO:0005829">
    <property type="term" value="C:cytosol"/>
    <property type="evidence" value="ECO:0007669"/>
    <property type="project" value="TreeGrafter"/>
</dbReference>
<comment type="caution">
    <text evidence="1">The sequence shown here is derived from an EMBL/GenBank/DDBJ whole genome shotgun (WGS) entry which is preliminary data.</text>
</comment>
<name>X1HCA6_9ZZZZ</name>
<proteinExistence type="predicted"/>
<dbReference type="GO" id="GO:0046100">
    <property type="term" value="P:hypoxanthine metabolic process"/>
    <property type="evidence" value="ECO:0007669"/>
    <property type="project" value="TreeGrafter"/>
</dbReference>
<dbReference type="Gene3D" id="3.40.50.2020">
    <property type="match status" value="1"/>
</dbReference>
<dbReference type="GO" id="GO:0000287">
    <property type="term" value="F:magnesium ion binding"/>
    <property type="evidence" value="ECO:0007669"/>
    <property type="project" value="TreeGrafter"/>
</dbReference>
<dbReference type="PANTHER" id="PTHR43340:SF1">
    <property type="entry name" value="HYPOXANTHINE PHOSPHORIBOSYLTRANSFERASE"/>
    <property type="match status" value="1"/>
</dbReference>
<dbReference type="InterPro" id="IPR050408">
    <property type="entry name" value="HGPRT"/>
</dbReference>
<dbReference type="AlphaFoldDB" id="X1HCA6"/>
<dbReference type="SUPFAM" id="SSF53271">
    <property type="entry name" value="PRTase-like"/>
    <property type="match status" value="1"/>
</dbReference>
<dbReference type="EMBL" id="BARU01033471">
    <property type="protein sequence ID" value="GAH67836.1"/>
    <property type="molecule type" value="Genomic_DNA"/>
</dbReference>
<feature type="non-terminal residue" evidence="1">
    <location>
        <position position="1"/>
    </location>
</feature>
<organism evidence="1">
    <name type="scientific">marine sediment metagenome</name>
    <dbReference type="NCBI Taxonomy" id="412755"/>
    <lineage>
        <taxon>unclassified sequences</taxon>
        <taxon>metagenomes</taxon>
        <taxon>ecological metagenomes</taxon>
    </lineage>
</organism>
<accession>X1HCA6</accession>
<dbReference type="InterPro" id="IPR029057">
    <property type="entry name" value="PRTase-like"/>
</dbReference>